<keyword evidence="2" id="KW-1185">Reference proteome</keyword>
<dbReference type="Proteomes" id="UP001230649">
    <property type="component" value="Unassembled WGS sequence"/>
</dbReference>
<gene>
    <name evidence="1" type="ORF">QFC20_006184</name>
</gene>
<evidence type="ECO:0000313" key="1">
    <source>
        <dbReference type="EMBL" id="KAJ9097443.1"/>
    </source>
</evidence>
<proteinExistence type="predicted"/>
<sequence>MLFSKRSIAILFKTPVVPAVSTQPAAVELTTITSSRPRAASRTYATAPVSARPAMKSRMSSTNAMRFAPSSIGFAQQQQQQQQQSAGSIGAGIDDVAKTDAAFNSETNPHKAAKQVEQESGKSMQKSPANEDYSRPTNPPADTSKSEADKNGGFEKNQ</sequence>
<accession>A0ACC2VEE4</accession>
<organism evidence="1 2">
    <name type="scientific">Naganishia adeliensis</name>
    <dbReference type="NCBI Taxonomy" id="92952"/>
    <lineage>
        <taxon>Eukaryota</taxon>
        <taxon>Fungi</taxon>
        <taxon>Dikarya</taxon>
        <taxon>Basidiomycota</taxon>
        <taxon>Agaricomycotina</taxon>
        <taxon>Tremellomycetes</taxon>
        <taxon>Filobasidiales</taxon>
        <taxon>Filobasidiaceae</taxon>
        <taxon>Naganishia</taxon>
    </lineage>
</organism>
<evidence type="ECO:0000313" key="2">
    <source>
        <dbReference type="Proteomes" id="UP001230649"/>
    </source>
</evidence>
<protein>
    <submittedName>
        <fullName evidence="1">Uncharacterized protein</fullName>
    </submittedName>
</protein>
<dbReference type="EMBL" id="JASBWS010000103">
    <property type="protein sequence ID" value="KAJ9097443.1"/>
    <property type="molecule type" value="Genomic_DNA"/>
</dbReference>
<comment type="caution">
    <text evidence="1">The sequence shown here is derived from an EMBL/GenBank/DDBJ whole genome shotgun (WGS) entry which is preliminary data.</text>
</comment>
<name>A0ACC2VEE4_9TREE</name>
<reference evidence="1" key="1">
    <citation type="submission" date="2023-04" db="EMBL/GenBank/DDBJ databases">
        <title>Draft Genome sequencing of Naganishia species isolated from polar environments using Oxford Nanopore Technology.</title>
        <authorList>
            <person name="Leo P."/>
            <person name="Venkateswaran K."/>
        </authorList>
    </citation>
    <scope>NUCLEOTIDE SEQUENCE</scope>
    <source>
        <strain evidence="1">MNA-CCFEE 5262</strain>
    </source>
</reference>